<dbReference type="SUPFAM" id="SSF52518">
    <property type="entry name" value="Thiamin diphosphate-binding fold (THDP-binding)"/>
    <property type="match status" value="1"/>
</dbReference>
<dbReference type="PANTHER" id="PTHR47514:SF1">
    <property type="entry name" value="TRANSKETOLASE N-TERMINAL SECTION-RELATED"/>
    <property type="match status" value="1"/>
</dbReference>
<proteinExistence type="inferred from homology"/>
<protein>
    <submittedName>
        <fullName evidence="5">Transketolase</fullName>
    </submittedName>
</protein>
<evidence type="ECO:0000259" key="4">
    <source>
        <dbReference type="Pfam" id="PF00456"/>
    </source>
</evidence>
<dbReference type="PANTHER" id="PTHR47514">
    <property type="entry name" value="TRANSKETOLASE N-TERMINAL SECTION-RELATED"/>
    <property type="match status" value="1"/>
</dbReference>
<keyword evidence="6" id="KW-1185">Reference proteome</keyword>
<feature type="domain" description="Transketolase N-terminal" evidence="4">
    <location>
        <begin position="18"/>
        <end position="266"/>
    </location>
</feature>
<accession>A0AA42DMP7</accession>
<evidence type="ECO:0000313" key="5">
    <source>
        <dbReference type="EMBL" id="MDA3731783.1"/>
    </source>
</evidence>
<dbReference type="InterPro" id="IPR005474">
    <property type="entry name" value="Transketolase_N"/>
</dbReference>
<reference evidence="5" key="1">
    <citation type="journal article" date="2023" name="Int. J. Syst. Evol. Microbiol.">
        <title>&lt;i&gt;Holtiella tumoricola&lt;/i&gt; gen. nov. sp. nov., isolated from a human clinical sample.</title>
        <authorList>
            <person name="Allen-Vercoe E."/>
            <person name="Daigneault M.C."/>
            <person name="Vancuren S.J."/>
            <person name="Cochrane K."/>
            <person name="O'Neal L.L."/>
            <person name="Sankaranarayanan K."/>
            <person name="Lawson P.A."/>
        </authorList>
    </citation>
    <scope>NUCLEOTIDE SEQUENCE</scope>
    <source>
        <strain evidence="5">CC70A</strain>
    </source>
</reference>
<dbReference type="InterPro" id="IPR029061">
    <property type="entry name" value="THDP-binding"/>
</dbReference>
<dbReference type="Gene3D" id="3.40.50.970">
    <property type="match status" value="1"/>
</dbReference>
<dbReference type="CDD" id="cd02012">
    <property type="entry name" value="TPP_TK"/>
    <property type="match status" value="1"/>
</dbReference>
<dbReference type="Pfam" id="PF00456">
    <property type="entry name" value="Transketolase_N"/>
    <property type="match status" value="1"/>
</dbReference>
<comment type="cofactor">
    <cofactor evidence="1">
        <name>thiamine diphosphate</name>
        <dbReference type="ChEBI" id="CHEBI:58937"/>
    </cofactor>
</comment>
<keyword evidence="3" id="KW-0786">Thiamine pyrophosphate</keyword>
<evidence type="ECO:0000256" key="2">
    <source>
        <dbReference type="ARBA" id="ARBA00007131"/>
    </source>
</evidence>
<comment type="similarity">
    <text evidence="2">Belongs to the transketolase family.</text>
</comment>
<sequence>MEVAKVDHLKQMNHRFRQELIELLHKIQTGHPGGSLSCTEILTLLYFDKMDITPLNLQNPERDHFILSKGHAAPMLYLTLAEKGFFDKEELQNLRQINSMLQGHPCSKTTPGVEVSTGPLGLGISAGCGIAKGLKMQGIDRHVYVLMGDGEIQEGVVWEAAMSAAKFKLDNLVVILDANGVQLDGTTEEVMPMGDIKAKWEAFGFRVIEANGHDITSLSEAIDEAKEIEGKPSLILAHTVKGKGISFMEGKNIWHGKPISDAEYVTALKELEVEV</sequence>
<name>A0AA42DMP7_9FIRM</name>
<comment type="caution">
    <text evidence="5">The sequence shown here is derived from an EMBL/GenBank/DDBJ whole genome shotgun (WGS) entry which is preliminary data.</text>
</comment>
<organism evidence="5 6">
    <name type="scientific">Holtiella tumoricola</name>
    <dbReference type="NCBI Taxonomy" id="3018743"/>
    <lineage>
        <taxon>Bacteria</taxon>
        <taxon>Bacillati</taxon>
        <taxon>Bacillota</taxon>
        <taxon>Clostridia</taxon>
        <taxon>Lachnospirales</taxon>
        <taxon>Cellulosilyticaceae</taxon>
        <taxon>Holtiella</taxon>
    </lineage>
</organism>
<gene>
    <name evidence="5" type="ORF">PBV87_09870</name>
</gene>
<dbReference type="Proteomes" id="UP001169242">
    <property type="component" value="Unassembled WGS sequence"/>
</dbReference>
<dbReference type="AlphaFoldDB" id="A0AA42DMP7"/>
<evidence type="ECO:0000313" key="6">
    <source>
        <dbReference type="Proteomes" id="UP001169242"/>
    </source>
</evidence>
<evidence type="ECO:0000256" key="1">
    <source>
        <dbReference type="ARBA" id="ARBA00001964"/>
    </source>
</evidence>
<evidence type="ECO:0000256" key="3">
    <source>
        <dbReference type="ARBA" id="ARBA00023052"/>
    </source>
</evidence>
<dbReference type="EMBL" id="JAQIFT010000040">
    <property type="protein sequence ID" value="MDA3731783.1"/>
    <property type="molecule type" value="Genomic_DNA"/>
</dbReference>